<gene>
    <name evidence="1" type="ORF">RRG08_047731</name>
</gene>
<dbReference type="Proteomes" id="UP001283361">
    <property type="component" value="Unassembled WGS sequence"/>
</dbReference>
<comment type="caution">
    <text evidence="1">The sequence shown here is derived from an EMBL/GenBank/DDBJ whole genome shotgun (WGS) entry which is preliminary data.</text>
</comment>
<name>A0AAE1A9S6_9GAST</name>
<dbReference type="AlphaFoldDB" id="A0AAE1A9S6"/>
<proteinExistence type="predicted"/>
<protein>
    <submittedName>
        <fullName evidence="1">Uncharacterized protein</fullName>
    </submittedName>
</protein>
<accession>A0AAE1A9S6</accession>
<keyword evidence="2" id="KW-1185">Reference proteome</keyword>
<sequence length="95" mass="11055">MTSRNSPPSVFWQNHKNPRRCYLLGLCSNQPELLKSFENDRSVQQLWRSLASDCPFRVPEADKNSAVFSCPKFPTQSKTKKFLERALCLSHFLTY</sequence>
<dbReference type="EMBL" id="JAWDGP010002431">
    <property type="protein sequence ID" value="KAK3783276.1"/>
    <property type="molecule type" value="Genomic_DNA"/>
</dbReference>
<organism evidence="1 2">
    <name type="scientific">Elysia crispata</name>
    <name type="common">lettuce slug</name>
    <dbReference type="NCBI Taxonomy" id="231223"/>
    <lineage>
        <taxon>Eukaryota</taxon>
        <taxon>Metazoa</taxon>
        <taxon>Spiralia</taxon>
        <taxon>Lophotrochozoa</taxon>
        <taxon>Mollusca</taxon>
        <taxon>Gastropoda</taxon>
        <taxon>Heterobranchia</taxon>
        <taxon>Euthyneura</taxon>
        <taxon>Panpulmonata</taxon>
        <taxon>Sacoglossa</taxon>
        <taxon>Placobranchoidea</taxon>
        <taxon>Plakobranchidae</taxon>
        <taxon>Elysia</taxon>
    </lineage>
</organism>
<evidence type="ECO:0000313" key="1">
    <source>
        <dbReference type="EMBL" id="KAK3783276.1"/>
    </source>
</evidence>
<evidence type="ECO:0000313" key="2">
    <source>
        <dbReference type="Proteomes" id="UP001283361"/>
    </source>
</evidence>
<reference evidence="1" key="1">
    <citation type="journal article" date="2023" name="G3 (Bethesda)">
        <title>A reference genome for the long-term kleptoplast-retaining sea slug Elysia crispata morphotype clarki.</title>
        <authorList>
            <person name="Eastman K.E."/>
            <person name="Pendleton A.L."/>
            <person name="Shaikh M.A."/>
            <person name="Suttiyut T."/>
            <person name="Ogas R."/>
            <person name="Tomko P."/>
            <person name="Gavelis G."/>
            <person name="Widhalm J.R."/>
            <person name="Wisecaver J.H."/>
        </authorList>
    </citation>
    <scope>NUCLEOTIDE SEQUENCE</scope>
    <source>
        <strain evidence="1">ECLA1</strain>
    </source>
</reference>